<accession>A0A2U3PDB4</accession>
<gene>
    <name evidence="1" type="ORF">MNAB215_3981</name>
</gene>
<evidence type="ECO:0000313" key="2">
    <source>
        <dbReference type="Proteomes" id="UP000240424"/>
    </source>
</evidence>
<dbReference type="EMBL" id="FUEZ01000004">
    <property type="protein sequence ID" value="SPM41766.1"/>
    <property type="molecule type" value="Genomic_DNA"/>
</dbReference>
<organism evidence="1 2">
    <name type="scientific">Mycobacterium numidiamassiliense</name>
    <dbReference type="NCBI Taxonomy" id="1841861"/>
    <lineage>
        <taxon>Bacteria</taxon>
        <taxon>Bacillati</taxon>
        <taxon>Actinomycetota</taxon>
        <taxon>Actinomycetes</taxon>
        <taxon>Mycobacteriales</taxon>
        <taxon>Mycobacteriaceae</taxon>
        <taxon>Mycobacterium</taxon>
    </lineage>
</organism>
<sequence>VHGIDEVACDPGRITGLDVGQLTKQLSEDGAQLGPGHVCTQTKVHSSAAEAQVRVGTATQVETVRVVERYLKTAN</sequence>
<reference evidence="1 2" key="1">
    <citation type="submission" date="2017-01" db="EMBL/GenBank/DDBJ databases">
        <authorList>
            <consortium name="Urmite Genomes"/>
        </authorList>
    </citation>
    <scope>NUCLEOTIDE SEQUENCE [LARGE SCALE GENOMIC DNA]</scope>
    <source>
        <strain evidence="1 2">AB215</strain>
    </source>
</reference>
<keyword evidence="2" id="KW-1185">Reference proteome</keyword>
<name>A0A2U3PDB4_9MYCO</name>
<protein>
    <submittedName>
        <fullName evidence="1">Mycobacterium numidiamassiliense ORFan</fullName>
    </submittedName>
</protein>
<dbReference type="AlphaFoldDB" id="A0A2U3PDB4"/>
<proteinExistence type="predicted"/>
<dbReference type="Proteomes" id="UP000240424">
    <property type="component" value="Unassembled WGS sequence"/>
</dbReference>
<feature type="non-terminal residue" evidence="1">
    <location>
        <position position="1"/>
    </location>
</feature>
<evidence type="ECO:0000313" key="1">
    <source>
        <dbReference type="EMBL" id="SPM41766.1"/>
    </source>
</evidence>
<dbReference type="STRING" id="1841861.GCA_900157365_02301"/>